<proteinExistence type="predicted"/>
<protein>
    <submittedName>
        <fullName evidence="1">Uncharacterized protein</fullName>
    </submittedName>
</protein>
<sequence length="149" mass="16817">MDGCPPARARQLFTMRVFGMTHPVWSGRTIVYHAQPNLRNDSVLCQSVWLSLVSSTPVLPAQAGNHAWFGTEAGYWAEMSCNLNKLSYQGYFFAFLAINSSNSRRFSADNSLRRKARMSSWLPCIRSGVRRSVIKMPCTWSISCCKTRA</sequence>
<dbReference type="AlphaFoldDB" id="A0A0W0TFK3"/>
<dbReference type="Proteomes" id="UP000054773">
    <property type="component" value="Unassembled WGS sequence"/>
</dbReference>
<comment type="caution">
    <text evidence="1">The sequence shown here is derived from an EMBL/GenBank/DDBJ whole genome shotgun (WGS) entry which is preliminary data.</text>
</comment>
<evidence type="ECO:0000313" key="2">
    <source>
        <dbReference type="Proteomes" id="UP000054773"/>
    </source>
</evidence>
<organism evidence="1 2">
    <name type="scientific">Legionella erythra</name>
    <dbReference type="NCBI Taxonomy" id="448"/>
    <lineage>
        <taxon>Bacteria</taxon>
        <taxon>Pseudomonadati</taxon>
        <taxon>Pseudomonadota</taxon>
        <taxon>Gammaproteobacteria</taxon>
        <taxon>Legionellales</taxon>
        <taxon>Legionellaceae</taxon>
        <taxon>Legionella</taxon>
    </lineage>
</organism>
<name>A0A0W0TFK3_LEGER</name>
<reference evidence="1 2" key="1">
    <citation type="submission" date="2015-11" db="EMBL/GenBank/DDBJ databases">
        <title>Genomic analysis of 38 Legionella species identifies large and diverse effector repertoires.</title>
        <authorList>
            <person name="Burstein D."/>
            <person name="Amaro F."/>
            <person name="Zusman T."/>
            <person name="Lifshitz Z."/>
            <person name="Cohen O."/>
            <person name="Gilbert J.A."/>
            <person name="Pupko T."/>
            <person name="Shuman H.A."/>
            <person name="Segal G."/>
        </authorList>
    </citation>
    <scope>NUCLEOTIDE SEQUENCE [LARGE SCALE GENOMIC DNA]</scope>
    <source>
        <strain evidence="1 2">SE-32A-C8</strain>
    </source>
</reference>
<dbReference type="EMBL" id="LNYA01000034">
    <property type="protein sequence ID" value="KTC94376.1"/>
    <property type="molecule type" value="Genomic_DNA"/>
</dbReference>
<keyword evidence="2" id="KW-1185">Reference proteome</keyword>
<accession>A0A0W0TFK3</accession>
<evidence type="ECO:0000313" key="1">
    <source>
        <dbReference type="EMBL" id="KTC94376.1"/>
    </source>
</evidence>
<gene>
    <name evidence="1" type="ORF">Lery_2543</name>
</gene>